<keyword evidence="4" id="KW-0925">Oxylipin biosynthesis</keyword>
<evidence type="ECO:0000256" key="4">
    <source>
        <dbReference type="ARBA" id="ARBA00022767"/>
    </source>
</evidence>
<dbReference type="PROSITE" id="PS51393">
    <property type="entry name" value="LIPOXYGENASE_3"/>
    <property type="match status" value="1"/>
</dbReference>
<dbReference type="InterPro" id="IPR001024">
    <property type="entry name" value="PLAT/LH2_dom"/>
</dbReference>
<dbReference type="SMART" id="SM00308">
    <property type="entry name" value="LH2"/>
    <property type="match status" value="1"/>
</dbReference>
<feature type="domain" description="PLAT" evidence="11">
    <location>
        <begin position="39"/>
        <end position="170"/>
    </location>
</feature>
<dbReference type="Gene3D" id="2.60.60.20">
    <property type="entry name" value="PLAT/LH2 domain"/>
    <property type="match status" value="1"/>
</dbReference>
<keyword evidence="5" id="KW-0276">Fatty acid metabolism</keyword>
<reference evidence="13" key="1">
    <citation type="submission" date="2019-09" db="EMBL/GenBank/DDBJ databases">
        <title>Draft genome information of white flower Hibiscus syriacus.</title>
        <authorList>
            <person name="Kim Y.-M."/>
        </authorList>
    </citation>
    <scope>NUCLEOTIDE SEQUENCE [LARGE SCALE GENOMIC DNA]</scope>
    <source>
        <strain evidence="13">YM2019G1</strain>
    </source>
</reference>
<dbReference type="GO" id="GO:0031408">
    <property type="term" value="P:oxylipin biosynthetic process"/>
    <property type="evidence" value="ECO:0007669"/>
    <property type="project" value="UniProtKB-KW"/>
</dbReference>
<dbReference type="Pfam" id="PF00305">
    <property type="entry name" value="Lipoxygenase"/>
    <property type="match status" value="1"/>
</dbReference>
<comment type="similarity">
    <text evidence="1">Belongs to the lipoxygenase family.</text>
</comment>
<dbReference type="AlphaFoldDB" id="A0A6A3CMN3"/>
<dbReference type="InterPro" id="IPR013819">
    <property type="entry name" value="LipOase_C"/>
</dbReference>
<dbReference type="SUPFAM" id="SSF49723">
    <property type="entry name" value="Lipase/lipooxygenase domain (PLAT/LH2 domain)"/>
    <property type="match status" value="1"/>
</dbReference>
<keyword evidence="9" id="KW-0275">Fatty acid biosynthesis</keyword>
<evidence type="ECO:0000256" key="10">
    <source>
        <dbReference type="PROSITE-ProRule" id="PRU00152"/>
    </source>
</evidence>
<dbReference type="Gene3D" id="4.10.375.10">
    <property type="entry name" value="Lipoxygenase-1, Domain 2"/>
    <property type="match status" value="1"/>
</dbReference>
<sequence>MFSSTAFVGVFIPHRRRLSPGFTWVVVTVVRSCGCGLTENPGMVQSQGSRSIAGLLSDRFCEVTGPDRPPVNGSTDNEFRGKVGKPAYLRHWSFTGISPLAGESKFSVNFDWDEEIGKPGALLIKNNHRTEFYLKSITLENVPGHGRIHFVCNSWVYPDHKYEKPRLFFTNETYLPREMPEALRKYREEELNALRGNGEGELQEWDRVYGYAYYNDLGNPDLGPEFVRPVPGGSTQYPLSS</sequence>
<dbReference type="Proteomes" id="UP000436088">
    <property type="component" value="Unassembled WGS sequence"/>
</dbReference>
<evidence type="ECO:0000259" key="11">
    <source>
        <dbReference type="PROSITE" id="PS50095"/>
    </source>
</evidence>
<dbReference type="InterPro" id="IPR036226">
    <property type="entry name" value="LipOase_C_sf"/>
</dbReference>
<keyword evidence="14" id="KW-1185">Reference proteome</keyword>
<keyword evidence="6" id="KW-0223">Dioxygenase</keyword>
<evidence type="ECO:0000256" key="5">
    <source>
        <dbReference type="ARBA" id="ARBA00022832"/>
    </source>
</evidence>
<name>A0A6A3CMN3_HIBSY</name>
<dbReference type="InterPro" id="IPR000907">
    <property type="entry name" value="LipOase"/>
</dbReference>
<protein>
    <recommendedName>
        <fullName evidence="15">Lipoxygenase</fullName>
    </recommendedName>
</protein>
<evidence type="ECO:0000313" key="13">
    <source>
        <dbReference type="EMBL" id="KAE8728478.1"/>
    </source>
</evidence>
<dbReference type="Pfam" id="PF01477">
    <property type="entry name" value="PLAT"/>
    <property type="match status" value="1"/>
</dbReference>
<dbReference type="EMBL" id="VEPZ02000260">
    <property type="protein sequence ID" value="KAE8728478.1"/>
    <property type="molecule type" value="Genomic_DNA"/>
</dbReference>
<evidence type="ECO:0000256" key="2">
    <source>
        <dbReference type="ARBA" id="ARBA00022516"/>
    </source>
</evidence>
<keyword evidence="2" id="KW-0444">Lipid biosynthesis</keyword>
<dbReference type="InterPro" id="IPR036392">
    <property type="entry name" value="PLAT/LH2_dom_sf"/>
</dbReference>
<evidence type="ECO:0000256" key="6">
    <source>
        <dbReference type="ARBA" id="ARBA00022964"/>
    </source>
</evidence>
<dbReference type="PROSITE" id="PS50095">
    <property type="entry name" value="PLAT"/>
    <property type="match status" value="1"/>
</dbReference>
<keyword evidence="3" id="KW-0479">Metal-binding</keyword>
<dbReference type="GO" id="GO:0016702">
    <property type="term" value="F:oxidoreductase activity, acting on single donors with incorporation of molecular oxygen, incorporation of two atoms of oxygen"/>
    <property type="evidence" value="ECO:0007669"/>
    <property type="project" value="InterPro"/>
</dbReference>
<keyword evidence="8" id="KW-0443">Lipid metabolism</keyword>
<evidence type="ECO:0000256" key="8">
    <source>
        <dbReference type="ARBA" id="ARBA00023098"/>
    </source>
</evidence>
<comment type="caution">
    <text evidence="13">The sequence shown here is derived from an EMBL/GenBank/DDBJ whole genome shotgun (WGS) entry which is preliminary data.</text>
</comment>
<dbReference type="PRINTS" id="PR00468">
    <property type="entry name" value="PLTLPOXGNASE"/>
</dbReference>
<evidence type="ECO:0000256" key="7">
    <source>
        <dbReference type="ARBA" id="ARBA00023002"/>
    </source>
</evidence>
<dbReference type="GO" id="GO:0046872">
    <property type="term" value="F:metal ion binding"/>
    <property type="evidence" value="ECO:0007669"/>
    <property type="project" value="UniProtKB-KW"/>
</dbReference>
<feature type="domain" description="Lipoxygenase" evidence="12">
    <location>
        <begin position="173"/>
        <end position="241"/>
    </location>
</feature>
<dbReference type="PANTHER" id="PTHR11771">
    <property type="entry name" value="LIPOXYGENASE"/>
    <property type="match status" value="1"/>
</dbReference>
<dbReference type="SUPFAM" id="SSF48484">
    <property type="entry name" value="Lipoxigenase"/>
    <property type="match status" value="1"/>
</dbReference>
<keyword evidence="7" id="KW-0560">Oxidoreductase</keyword>
<dbReference type="GO" id="GO:0034440">
    <property type="term" value="P:lipid oxidation"/>
    <property type="evidence" value="ECO:0007669"/>
    <property type="project" value="InterPro"/>
</dbReference>
<evidence type="ECO:0000256" key="3">
    <source>
        <dbReference type="ARBA" id="ARBA00022723"/>
    </source>
</evidence>
<evidence type="ECO:0000256" key="9">
    <source>
        <dbReference type="ARBA" id="ARBA00023160"/>
    </source>
</evidence>
<evidence type="ECO:0000259" key="12">
    <source>
        <dbReference type="PROSITE" id="PS51393"/>
    </source>
</evidence>
<accession>A0A6A3CMN3</accession>
<evidence type="ECO:0008006" key="15">
    <source>
        <dbReference type="Google" id="ProtNLM"/>
    </source>
</evidence>
<dbReference type="InterPro" id="IPR001246">
    <property type="entry name" value="LipOase_plant"/>
</dbReference>
<evidence type="ECO:0000256" key="1">
    <source>
        <dbReference type="ARBA" id="ARBA00009419"/>
    </source>
</evidence>
<comment type="caution">
    <text evidence="10">Lacks conserved residue(s) required for the propagation of feature annotation.</text>
</comment>
<gene>
    <name evidence="13" type="ORF">F3Y22_tig00004355pilonHSYRG00099</name>
</gene>
<dbReference type="GO" id="GO:0006633">
    <property type="term" value="P:fatty acid biosynthetic process"/>
    <property type="evidence" value="ECO:0007669"/>
    <property type="project" value="UniProtKB-KW"/>
</dbReference>
<proteinExistence type="inferred from homology"/>
<organism evidence="13 14">
    <name type="scientific">Hibiscus syriacus</name>
    <name type="common">Rose of Sharon</name>
    <dbReference type="NCBI Taxonomy" id="106335"/>
    <lineage>
        <taxon>Eukaryota</taxon>
        <taxon>Viridiplantae</taxon>
        <taxon>Streptophyta</taxon>
        <taxon>Embryophyta</taxon>
        <taxon>Tracheophyta</taxon>
        <taxon>Spermatophyta</taxon>
        <taxon>Magnoliopsida</taxon>
        <taxon>eudicotyledons</taxon>
        <taxon>Gunneridae</taxon>
        <taxon>Pentapetalae</taxon>
        <taxon>rosids</taxon>
        <taxon>malvids</taxon>
        <taxon>Malvales</taxon>
        <taxon>Malvaceae</taxon>
        <taxon>Malvoideae</taxon>
        <taxon>Hibiscus</taxon>
    </lineage>
</organism>
<evidence type="ECO:0000313" key="14">
    <source>
        <dbReference type="Proteomes" id="UP000436088"/>
    </source>
</evidence>